<dbReference type="EMBL" id="BPQO01000027">
    <property type="protein sequence ID" value="GJD91434.1"/>
    <property type="molecule type" value="Genomic_DNA"/>
</dbReference>
<organism evidence="2 3">
    <name type="scientific">Methylobacterium hispanicum</name>
    <dbReference type="NCBI Taxonomy" id="270350"/>
    <lineage>
        <taxon>Bacteria</taxon>
        <taxon>Pseudomonadati</taxon>
        <taxon>Pseudomonadota</taxon>
        <taxon>Alphaproteobacteria</taxon>
        <taxon>Hyphomicrobiales</taxon>
        <taxon>Methylobacteriaceae</taxon>
        <taxon>Methylobacterium</taxon>
    </lineage>
</organism>
<sequence length="169" mass="17070">MPPEAAAEEEPGIDPFADLLFALIAMVLPAILVLLPALHLGAVRRPAAEAAPTTPPSPAVTVGGHPAATIVAEAGGLRLASAGNRRIPLDAVPDDRALRDALAALRAAETPLLVLIEPAGLEAAFLLEPVAAAHGPVRIAQLRTATPCAEARDPALARACALPPGTGAR</sequence>
<gene>
    <name evidence="2" type="ORF">BHAOGJBA_4982</name>
</gene>
<keyword evidence="1" id="KW-1133">Transmembrane helix</keyword>
<reference evidence="2" key="1">
    <citation type="journal article" date="2016" name="Front. Microbiol.">
        <title>Genome Sequence of the Piezophilic, Mesophilic Sulfate-Reducing Bacterium Desulfovibrio indicus J2T.</title>
        <authorList>
            <person name="Cao J."/>
            <person name="Maignien L."/>
            <person name="Shao Z."/>
            <person name="Alain K."/>
            <person name="Jebbar M."/>
        </authorList>
    </citation>
    <scope>NUCLEOTIDE SEQUENCE</scope>
    <source>
        <strain evidence="2">DSM 16372</strain>
    </source>
</reference>
<evidence type="ECO:0000313" key="3">
    <source>
        <dbReference type="Proteomes" id="UP001055247"/>
    </source>
</evidence>
<accession>A0AAV4ZTG7</accession>
<dbReference type="RefSeq" id="WP_066919260.1">
    <property type="nucleotide sequence ID" value="NZ_BPQO01000027.1"/>
</dbReference>
<reference evidence="2" key="2">
    <citation type="submission" date="2021-08" db="EMBL/GenBank/DDBJ databases">
        <authorList>
            <person name="Tani A."/>
            <person name="Ola A."/>
            <person name="Ogura Y."/>
            <person name="Katsura K."/>
            <person name="Hayashi T."/>
        </authorList>
    </citation>
    <scope>NUCLEOTIDE SEQUENCE</scope>
    <source>
        <strain evidence="2">DSM 16372</strain>
    </source>
</reference>
<comment type="caution">
    <text evidence="2">The sequence shown here is derived from an EMBL/GenBank/DDBJ whole genome shotgun (WGS) entry which is preliminary data.</text>
</comment>
<protein>
    <recommendedName>
        <fullName evidence="4">Biopolymer transporter ExbD</fullName>
    </recommendedName>
</protein>
<keyword evidence="1" id="KW-0472">Membrane</keyword>
<evidence type="ECO:0000256" key="1">
    <source>
        <dbReference type="SAM" id="Phobius"/>
    </source>
</evidence>
<feature type="transmembrane region" description="Helical" evidence="1">
    <location>
        <begin position="20"/>
        <end position="38"/>
    </location>
</feature>
<proteinExistence type="predicted"/>
<dbReference type="Proteomes" id="UP001055247">
    <property type="component" value="Unassembled WGS sequence"/>
</dbReference>
<evidence type="ECO:0008006" key="4">
    <source>
        <dbReference type="Google" id="ProtNLM"/>
    </source>
</evidence>
<keyword evidence="1" id="KW-0812">Transmembrane</keyword>
<evidence type="ECO:0000313" key="2">
    <source>
        <dbReference type="EMBL" id="GJD91434.1"/>
    </source>
</evidence>
<name>A0AAV4ZTG7_9HYPH</name>
<keyword evidence="3" id="KW-1185">Reference proteome</keyword>
<dbReference type="AlphaFoldDB" id="A0AAV4ZTG7"/>